<proteinExistence type="predicted"/>
<name>A0A023WS68_STUST</name>
<evidence type="ECO:0000256" key="1">
    <source>
        <dbReference type="SAM" id="MobiDB-lite"/>
    </source>
</evidence>
<evidence type="ECO:0000313" key="2">
    <source>
        <dbReference type="EMBL" id="AHY42644.1"/>
    </source>
</evidence>
<feature type="region of interest" description="Disordered" evidence="1">
    <location>
        <begin position="58"/>
        <end position="92"/>
    </location>
</feature>
<gene>
    <name evidence="2" type="ORF">UIB01_09150</name>
</gene>
<dbReference type="PATRIC" id="fig|316.97.peg.1833"/>
<sequence length="92" mass="10158">MSTFIQTAENITPEIYQSLKQALELGKWADGRKLTPEQKETCMQAVIAWELKNLPEDQRTGFMGGQECGSKSKKADPAIDTSLFAPASGTRH</sequence>
<dbReference type="InterPro" id="IPR009749">
    <property type="entry name" value="DUF1315"/>
</dbReference>
<dbReference type="KEGG" id="pstu:UIB01_09150"/>
<evidence type="ECO:0000313" key="3">
    <source>
        <dbReference type="Proteomes" id="UP000025238"/>
    </source>
</evidence>
<dbReference type="OrthoDB" id="5616307at2"/>
<dbReference type="Proteomes" id="UP000025238">
    <property type="component" value="Chromosome"/>
</dbReference>
<evidence type="ECO:0008006" key="4">
    <source>
        <dbReference type="Google" id="ProtNLM"/>
    </source>
</evidence>
<accession>A0A023WS68</accession>
<dbReference type="EMBL" id="CP007509">
    <property type="protein sequence ID" value="AHY42644.1"/>
    <property type="molecule type" value="Genomic_DNA"/>
</dbReference>
<reference evidence="2 3" key="1">
    <citation type="submission" date="2014-03" db="EMBL/GenBank/DDBJ databases">
        <title>Complete genome sequence of Pseudomonas stutzeri 19SMN4.</title>
        <authorList>
            <person name="Brunet-Galmes I."/>
            <person name="Nogales B."/>
            <person name="Busquets A."/>
            <person name="Pena A."/>
            <person name="Gomila M."/>
            <person name="Garcia-Valdes E."/>
            <person name="Lalucat J."/>
            <person name="Bennasar A."/>
            <person name="Bosch R."/>
        </authorList>
    </citation>
    <scope>NUCLEOTIDE SEQUENCE [LARGE SCALE GENOMIC DNA]</scope>
    <source>
        <strain evidence="2 3">19SMN4</strain>
    </source>
</reference>
<dbReference type="AlphaFoldDB" id="A0A023WS68"/>
<dbReference type="Pfam" id="PF07023">
    <property type="entry name" value="DUF1315"/>
    <property type="match status" value="1"/>
</dbReference>
<organism evidence="2 3">
    <name type="scientific">Stutzerimonas stutzeri</name>
    <name type="common">Pseudomonas stutzeri</name>
    <dbReference type="NCBI Taxonomy" id="316"/>
    <lineage>
        <taxon>Bacteria</taxon>
        <taxon>Pseudomonadati</taxon>
        <taxon>Pseudomonadota</taxon>
        <taxon>Gammaproteobacteria</taxon>
        <taxon>Pseudomonadales</taxon>
        <taxon>Pseudomonadaceae</taxon>
        <taxon>Stutzerimonas</taxon>
    </lineage>
</organism>
<protein>
    <recommendedName>
        <fullName evidence="4">DUF1315 domain-containing protein</fullName>
    </recommendedName>
</protein>